<reference evidence="1" key="1">
    <citation type="submission" date="2022-07" db="EMBL/GenBank/DDBJ databases">
        <title>Phylogenomic reconstructions and comparative analyses of Kickxellomycotina fungi.</title>
        <authorList>
            <person name="Reynolds N.K."/>
            <person name="Stajich J.E."/>
            <person name="Barry K."/>
            <person name="Grigoriev I.V."/>
            <person name="Crous P."/>
            <person name="Smith M.E."/>
        </authorList>
    </citation>
    <scope>NUCLEOTIDE SEQUENCE</scope>
    <source>
        <strain evidence="1">CBS 102833</strain>
    </source>
</reference>
<keyword evidence="2" id="KW-1185">Reference proteome</keyword>
<comment type="caution">
    <text evidence="1">The sequence shown here is derived from an EMBL/GenBank/DDBJ whole genome shotgun (WGS) entry which is preliminary data.</text>
</comment>
<accession>A0ACC1L9T1</accession>
<evidence type="ECO:0000313" key="2">
    <source>
        <dbReference type="Proteomes" id="UP001140096"/>
    </source>
</evidence>
<name>A0ACC1L9T1_9FUNG</name>
<organism evidence="1 2">
    <name type="scientific">Coemansia furcata</name>
    <dbReference type="NCBI Taxonomy" id="417177"/>
    <lineage>
        <taxon>Eukaryota</taxon>
        <taxon>Fungi</taxon>
        <taxon>Fungi incertae sedis</taxon>
        <taxon>Zoopagomycota</taxon>
        <taxon>Kickxellomycotina</taxon>
        <taxon>Kickxellomycetes</taxon>
        <taxon>Kickxellales</taxon>
        <taxon>Kickxellaceae</taxon>
        <taxon>Coemansia</taxon>
    </lineage>
</organism>
<evidence type="ECO:0000313" key="1">
    <source>
        <dbReference type="EMBL" id="KAJ2803278.1"/>
    </source>
</evidence>
<protein>
    <submittedName>
        <fullName evidence="1">Uncharacterized protein</fullName>
    </submittedName>
</protein>
<sequence>MDDADARFIELINKAYAYFGSFLHYGMDIRPRVTWASVANNEFIAEWLVTDDCISPETGCIDEGWLATVTDNTTAMLIGSIQPAAKSVSTSISIQGLSPIRPGTTIEIFCKLSSPHTKQPHATAVFRDKADRALVYAVGSHTKFFKTGLVDTQPKM</sequence>
<proteinExistence type="predicted"/>
<dbReference type="Proteomes" id="UP001140096">
    <property type="component" value="Unassembled WGS sequence"/>
</dbReference>
<gene>
    <name evidence="1" type="ORF">H4S07_004496</name>
</gene>
<dbReference type="EMBL" id="JANBUP010001835">
    <property type="protein sequence ID" value="KAJ2803278.1"/>
    <property type="molecule type" value="Genomic_DNA"/>
</dbReference>